<keyword evidence="7 9" id="KW-0511">Multifunctional enzyme</keyword>
<dbReference type="RefSeq" id="XP_064656254.1">
    <property type="nucleotide sequence ID" value="XM_064805794.1"/>
</dbReference>
<dbReference type="EC" id="2.3.1.35" evidence="9"/>
<feature type="binding site" evidence="9">
    <location>
        <position position="235"/>
    </location>
    <ligand>
        <name>substrate</name>
    </ligand>
</feature>
<dbReference type="Proteomes" id="UP001337655">
    <property type="component" value="Unassembled WGS sequence"/>
</dbReference>
<comment type="catalytic activity">
    <reaction evidence="9">
        <text>L-glutamate + acetyl-CoA = N-acetyl-L-glutamate + CoA + H(+)</text>
        <dbReference type="Rhea" id="RHEA:24292"/>
        <dbReference type="ChEBI" id="CHEBI:15378"/>
        <dbReference type="ChEBI" id="CHEBI:29985"/>
        <dbReference type="ChEBI" id="CHEBI:44337"/>
        <dbReference type="ChEBI" id="CHEBI:57287"/>
        <dbReference type="ChEBI" id="CHEBI:57288"/>
        <dbReference type="EC" id="2.3.1.1"/>
    </reaction>
</comment>
<feature type="binding site" evidence="9">
    <location>
        <position position="505"/>
    </location>
    <ligand>
        <name>substrate</name>
    </ligand>
</feature>
<comment type="catalytic activity">
    <reaction evidence="9">
        <text>N(2)-acetyl-L-ornithine + L-glutamate = N-acetyl-L-glutamate + L-ornithine</text>
        <dbReference type="Rhea" id="RHEA:15349"/>
        <dbReference type="ChEBI" id="CHEBI:29985"/>
        <dbReference type="ChEBI" id="CHEBI:44337"/>
        <dbReference type="ChEBI" id="CHEBI:46911"/>
        <dbReference type="ChEBI" id="CHEBI:57805"/>
        <dbReference type="EC" id="2.3.1.35"/>
    </reaction>
</comment>
<keyword evidence="8 9" id="KW-0012">Acyltransferase</keyword>
<keyword evidence="3 9" id="KW-0028">Amino-acid biosynthesis</keyword>
<dbReference type="AlphaFoldDB" id="A0AAV9P237"/>
<evidence type="ECO:0000313" key="11">
    <source>
        <dbReference type="Proteomes" id="UP001337655"/>
    </source>
</evidence>
<dbReference type="InterPro" id="IPR042195">
    <property type="entry name" value="ArgJ_beta_C"/>
</dbReference>
<protein>
    <recommendedName>
        <fullName evidence="9">Arginine biosynthesis bifunctional protein ArgJ, mitochondrial</fullName>
    </recommendedName>
    <domain>
        <recommendedName>
            <fullName evidence="9">Glutamate N-acetyltransferase</fullName>
            <shortName evidence="9">GAT</shortName>
            <ecNumber evidence="9">2.3.1.35</ecNumber>
        </recommendedName>
        <alternativeName>
            <fullName evidence="9">Ornithine acetyltransferase</fullName>
            <shortName evidence="9">OATase</shortName>
        </alternativeName>
        <alternativeName>
            <fullName evidence="9">Ornithine transacetylase</fullName>
        </alternativeName>
    </domain>
    <domain>
        <recommendedName>
            <fullName evidence="9">Amino-acid acetyltransferase</fullName>
            <ecNumber evidence="9">2.3.1.1</ecNumber>
        </recommendedName>
        <alternativeName>
            <fullName evidence="9">N-acetylglutamate synthase</fullName>
            <shortName evidence="9">AGS</shortName>
        </alternativeName>
    </domain>
    <component>
        <recommendedName>
            <fullName evidence="9">Arginine biosynthesis bifunctional protein ArgJ alpha chain</fullName>
        </recommendedName>
    </component>
    <component>
        <recommendedName>
            <fullName evidence="9">Arginine biosynthesis bifunctional protein ArgJ beta chain</fullName>
        </recommendedName>
    </component>
</protein>
<evidence type="ECO:0000256" key="7">
    <source>
        <dbReference type="ARBA" id="ARBA00023268"/>
    </source>
</evidence>
<keyword evidence="6 9" id="KW-0496">Mitochondrion</keyword>
<evidence type="ECO:0000256" key="3">
    <source>
        <dbReference type="ARBA" id="ARBA00022605"/>
    </source>
</evidence>
<feature type="chain" id="PRO_5043064139" description="Arginine biosynthesis bifunctional protein ArgJ alpha chain" evidence="9">
    <location>
        <begin position="1"/>
        <end position="234"/>
    </location>
</feature>
<dbReference type="FunFam" id="3.60.70.12:FF:000002">
    <property type="entry name" value="Arginine biosynthesis bifunctional protein ArgJ, mitochondrial"/>
    <property type="match status" value="1"/>
</dbReference>
<feature type="active site" description="Nucleophile" evidence="9">
    <location>
        <position position="235"/>
    </location>
</feature>
<comment type="caution">
    <text evidence="9">Lacks conserved residue(s) required for the propagation of feature annotation.</text>
</comment>
<evidence type="ECO:0000256" key="6">
    <source>
        <dbReference type="ARBA" id="ARBA00023128"/>
    </source>
</evidence>
<dbReference type="GO" id="GO:0004042">
    <property type="term" value="F:L-glutamate N-acetyltransferase activity"/>
    <property type="evidence" value="ECO:0007669"/>
    <property type="project" value="UniProtKB-UniRule"/>
</dbReference>
<dbReference type="EC" id="2.3.1.1" evidence="9"/>
<dbReference type="GO" id="GO:0006526">
    <property type="term" value="P:L-arginine biosynthetic process"/>
    <property type="evidence" value="ECO:0007669"/>
    <property type="project" value="UniProtKB-UniRule"/>
</dbReference>
<dbReference type="InterPro" id="IPR016117">
    <property type="entry name" value="ArgJ-like_dom_sf"/>
</dbReference>
<dbReference type="CDD" id="cd02152">
    <property type="entry name" value="OAT"/>
    <property type="match status" value="1"/>
</dbReference>
<reference evidence="10 11" key="1">
    <citation type="submission" date="2023-08" db="EMBL/GenBank/DDBJ databases">
        <title>Black Yeasts Isolated from many extreme environments.</title>
        <authorList>
            <person name="Coleine C."/>
            <person name="Stajich J.E."/>
            <person name="Selbmann L."/>
        </authorList>
    </citation>
    <scope>NUCLEOTIDE SEQUENCE [LARGE SCALE GENOMIC DNA]</scope>
    <source>
        <strain evidence="10 11">CCFEE 5935</strain>
    </source>
</reference>
<gene>
    <name evidence="10" type="primary">ECM42</name>
    <name evidence="10" type="ORF">LTR77_008562</name>
</gene>
<accession>A0AAV9P237</accession>
<keyword evidence="5 9" id="KW-0068">Autocatalytic cleavage</keyword>
<sequence>MALGRSNTSRLLSAFTQVHVRCYSAPAERAIPAAKQKYVPTSGTYPKGFLAGGAYAGVKASNTKYDDIALVVSEKPCAGTTVVTRNVFKAAPLVVSMQTAVNRRFQDLRGVVVNSGCANAVTGQKGRDDAVAMARAADACFGDTEHDEPRSLVMSTGVIGQRLPMDKIEAAIPKAHASLGSSHEHWMRAAQAICTTDTFPKLISRTFTLPSHPDTQYSIAGMTKGAGMIHPNMGTLLGIVCTDAKLDPGTIHKPLRRSVDRSFNRISIDGDTSTNDTVAFFANGAAAPPDGQPLTFPRRTRSEPTELKTNPDVEAFQIMLTDFMEDLAKLVVRDGEGATKFVTIRVESATSNEVARRVGTSIATSSLVKTAIYGKDANWGRILCAIGYAPGIMDYPALGIRDGNSQGHVGRMLSKKDLPRPPVDIETLSVSFVPMDGSEELRLFTRGEPEVVDEARAKEILEMEDVEILVKLDDVEHDDNAPEDKRMHEQVFWTCDFSHEYVTINGDYRT</sequence>
<organism evidence="10 11">
    <name type="scientific">Saxophila tyrrhenica</name>
    <dbReference type="NCBI Taxonomy" id="1690608"/>
    <lineage>
        <taxon>Eukaryota</taxon>
        <taxon>Fungi</taxon>
        <taxon>Dikarya</taxon>
        <taxon>Ascomycota</taxon>
        <taxon>Pezizomycotina</taxon>
        <taxon>Dothideomycetes</taxon>
        <taxon>Dothideomycetidae</taxon>
        <taxon>Mycosphaerellales</taxon>
        <taxon>Extremaceae</taxon>
        <taxon>Saxophila</taxon>
    </lineage>
</organism>
<evidence type="ECO:0000256" key="1">
    <source>
        <dbReference type="ARBA" id="ARBA00006774"/>
    </source>
</evidence>
<dbReference type="NCBIfam" id="TIGR00120">
    <property type="entry name" value="ArgJ"/>
    <property type="match status" value="1"/>
</dbReference>
<keyword evidence="2 9" id="KW-0055">Arginine biosynthesis</keyword>
<dbReference type="SUPFAM" id="SSF56266">
    <property type="entry name" value="DmpA/ArgJ-like"/>
    <property type="match status" value="1"/>
</dbReference>
<dbReference type="InterPro" id="IPR002813">
    <property type="entry name" value="Arg_biosynth_ArgJ"/>
</dbReference>
<dbReference type="HAMAP" id="MF_01106">
    <property type="entry name" value="ArgJ"/>
    <property type="match status" value="1"/>
</dbReference>
<comment type="pathway">
    <text evidence="9">Amino-acid biosynthesis; L-arginine biosynthesis; N(2)-acetyl-L-ornithine from L-glutamate: step 1/4.</text>
</comment>
<dbReference type="GeneID" id="89929895"/>
<feature type="binding site" evidence="9">
    <location>
        <position position="195"/>
    </location>
    <ligand>
        <name>substrate</name>
    </ligand>
</feature>
<name>A0AAV9P237_9PEZI</name>
<feature type="binding site" evidence="9">
    <location>
        <position position="510"/>
    </location>
    <ligand>
        <name>substrate</name>
    </ligand>
</feature>
<evidence type="ECO:0000256" key="2">
    <source>
        <dbReference type="ARBA" id="ARBA00022571"/>
    </source>
</evidence>
<dbReference type="Gene3D" id="3.10.20.340">
    <property type="entry name" value="ArgJ beta chain, C-terminal domain"/>
    <property type="match status" value="1"/>
</dbReference>
<evidence type="ECO:0000256" key="9">
    <source>
        <dbReference type="HAMAP-Rule" id="MF_03124"/>
    </source>
</evidence>
<comment type="PTM">
    <text evidence="9">The alpha and beta chains are autoproteolytically processed from a single precursor protein within the mitochondrion.</text>
</comment>
<comment type="subunit">
    <text evidence="9">Heterodimer of an alpha and a beta chain.</text>
</comment>
<dbReference type="Pfam" id="PF01960">
    <property type="entry name" value="ArgJ"/>
    <property type="match status" value="1"/>
</dbReference>
<dbReference type="Gene3D" id="3.30.2330.10">
    <property type="entry name" value="arginine biosynthesis bifunctional protein suprefamily"/>
    <property type="match status" value="1"/>
</dbReference>
<dbReference type="GO" id="GO:0005759">
    <property type="term" value="C:mitochondrial matrix"/>
    <property type="evidence" value="ECO:0007669"/>
    <property type="project" value="UniProtKB-SubCell"/>
</dbReference>
<keyword evidence="11" id="KW-1185">Reference proteome</keyword>
<dbReference type="PANTHER" id="PTHR23100">
    <property type="entry name" value="ARGININE BIOSYNTHESIS BIFUNCTIONAL PROTEIN ARGJ"/>
    <property type="match status" value="1"/>
</dbReference>
<feature type="chain" id="PRO_5043064140" description="Arginine biosynthesis bifunctional protein ArgJ beta chain" evidence="9">
    <location>
        <begin position="235"/>
        <end position="510"/>
    </location>
</feature>
<dbReference type="GO" id="GO:0006592">
    <property type="term" value="P:ornithine biosynthetic process"/>
    <property type="evidence" value="ECO:0007669"/>
    <property type="project" value="TreeGrafter"/>
</dbReference>
<feature type="binding site" evidence="9">
    <location>
        <position position="224"/>
    </location>
    <ligand>
        <name>substrate</name>
    </ligand>
</feature>
<comment type="caution">
    <text evidence="10">The sequence shown here is derived from an EMBL/GenBank/DDBJ whole genome shotgun (WGS) entry which is preliminary data.</text>
</comment>
<comment type="pathway">
    <text evidence="9">Amino-acid biosynthesis; L-arginine biosynthesis; L-ornithine and N-acetyl-L-glutamate from L-glutamate and N(2)-acetyl-L-ornithine (cyclic): step 1/1.</text>
</comment>
<comment type="subcellular location">
    <subcellularLocation>
        <location evidence="9">Mitochondrion matrix</location>
    </subcellularLocation>
</comment>
<evidence type="ECO:0000256" key="5">
    <source>
        <dbReference type="ARBA" id="ARBA00022813"/>
    </source>
</evidence>
<evidence type="ECO:0000256" key="4">
    <source>
        <dbReference type="ARBA" id="ARBA00022679"/>
    </source>
</evidence>
<dbReference type="FunFam" id="3.10.20.340:FF:000002">
    <property type="entry name" value="Arginine biosynthesis bifunctional protein ArgJ, mitochondrial"/>
    <property type="match status" value="1"/>
</dbReference>
<dbReference type="PANTHER" id="PTHR23100:SF0">
    <property type="entry name" value="ARGININE BIOSYNTHESIS BIFUNCTIONAL PROTEIN ARGJ, MITOCHONDRIAL"/>
    <property type="match status" value="1"/>
</dbReference>
<dbReference type="NCBIfam" id="NF003802">
    <property type="entry name" value="PRK05388.1"/>
    <property type="match status" value="1"/>
</dbReference>
<dbReference type="Gene3D" id="3.60.70.12">
    <property type="entry name" value="L-amino peptidase D-ALA esterase/amidase"/>
    <property type="match status" value="1"/>
</dbReference>
<comment type="function">
    <text evidence="9">Catalyzes two activities which are involved in the cyclic version of arginine biosynthesis: the synthesis of acetylglutamate from glutamate and acetyl-CoA, and of ornithine by transacetylation between acetylornithine and glutamate.</text>
</comment>
<evidence type="ECO:0000256" key="8">
    <source>
        <dbReference type="ARBA" id="ARBA00023315"/>
    </source>
</evidence>
<proteinExistence type="inferred from homology"/>
<keyword evidence="4 9" id="KW-0808">Transferase</keyword>
<comment type="similarity">
    <text evidence="1 9">Belongs to the ArgJ family.</text>
</comment>
<feature type="site" description="Involved in the stabilization of negative charge on the oxyanion by the formation of the oxyanion hole" evidence="9">
    <location>
        <position position="156"/>
    </location>
</feature>
<dbReference type="EMBL" id="JAVRRT010000014">
    <property type="protein sequence ID" value="KAK5166301.1"/>
    <property type="molecule type" value="Genomic_DNA"/>
</dbReference>
<evidence type="ECO:0000313" key="10">
    <source>
        <dbReference type="EMBL" id="KAK5166301.1"/>
    </source>
</evidence>
<feature type="site" description="Involved in the stabilization of negative charge on the oxyanion by the formation of the oxyanion hole" evidence="9">
    <location>
        <position position="157"/>
    </location>
</feature>
<dbReference type="GO" id="GO:0004358">
    <property type="term" value="F:L-glutamate N-acetyltransferase activity, acting on acetyl-L-ornithine as donor"/>
    <property type="evidence" value="ECO:0007669"/>
    <property type="project" value="UniProtKB-UniRule"/>
</dbReference>
<feature type="binding site" evidence="9">
    <location>
        <position position="336"/>
    </location>
    <ligand>
        <name>substrate</name>
    </ligand>
</feature>